<gene>
    <name evidence="9" type="ORF">H8692_03295</name>
</gene>
<keyword evidence="8" id="KW-0482">Metalloprotease</keyword>
<dbReference type="SUPFAM" id="SSF53187">
    <property type="entry name" value="Zn-dependent exopeptidases"/>
    <property type="match status" value="1"/>
</dbReference>
<dbReference type="Pfam" id="PF01546">
    <property type="entry name" value="Peptidase_M20"/>
    <property type="match status" value="1"/>
</dbReference>
<comment type="similarity">
    <text evidence="2">Belongs to the peptidase M20A family.</text>
</comment>
<accession>A0A926E8N9</accession>
<dbReference type="PANTHER" id="PTHR43808:SF31">
    <property type="entry name" value="N-ACETYL-L-CITRULLINE DEACETYLASE"/>
    <property type="match status" value="1"/>
</dbReference>
<evidence type="ECO:0000256" key="6">
    <source>
        <dbReference type="ARBA" id="ARBA00022833"/>
    </source>
</evidence>
<evidence type="ECO:0000313" key="9">
    <source>
        <dbReference type="EMBL" id="MBC8567789.1"/>
    </source>
</evidence>
<dbReference type="GO" id="GO:0008777">
    <property type="term" value="F:acetylornithine deacetylase activity"/>
    <property type="evidence" value="ECO:0007669"/>
    <property type="project" value="TreeGrafter"/>
</dbReference>
<name>A0A926E8N9_9FIRM</name>
<dbReference type="RefSeq" id="WP_187524983.1">
    <property type="nucleotide sequence ID" value="NZ_JACRTA010000001.1"/>
</dbReference>
<proteinExistence type="inferred from homology"/>
<dbReference type="GO" id="GO:0006526">
    <property type="term" value="P:L-arginine biosynthetic process"/>
    <property type="evidence" value="ECO:0007669"/>
    <property type="project" value="TreeGrafter"/>
</dbReference>
<keyword evidence="10" id="KW-1185">Reference proteome</keyword>
<keyword evidence="4" id="KW-0479">Metal-binding</keyword>
<evidence type="ECO:0000256" key="5">
    <source>
        <dbReference type="ARBA" id="ARBA00022801"/>
    </source>
</evidence>
<reference evidence="9" key="1">
    <citation type="submission" date="2020-08" db="EMBL/GenBank/DDBJ databases">
        <title>Genome public.</title>
        <authorList>
            <person name="Liu C."/>
            <person name="Sun Q."/>
        </authorList>
    </citation>
    <scope>NUCLEOTIDE SEQUENCE</scope>
    <source>
        <strain evidence="9">NSJ-24</strain>
    </source>
</reference>
<dbReference type="Gene3D" id="3.40.630.10">
    <property type="entry name" value="Zn peptidases"/>
    <property type="match status" value="1"/>
</dbReference>
<dbReference type="Gene3D" id="3.30.70.360">
    <property type="match status" value="2"/>
</dbReference>
<sequence>MNEKLKNILKDYKDEMTEKLQEFIRIKSVTEENPEDCSEEAPFGEGPKKAMEFMIELGKSKGFRSVNYDNMVCELEFGDDKDNAVGTIGHVDVVPAGGNWTYHPYGGQIHEGRIYGRGAVDDKGPTIAAFYAALAIKESGLPLSRNIIQIIGTNEEGGSFPCLRHYLENAERIPSCGIVPDSYFPICFSEKHFVNTKLTAKSSIDGEAVKSVGKRRILKSIKGGDALNVVPTWAEAVFADEDGNIIQTIRENGVSAHASTPWQGENAIAKLIENIASQSFEPHDICRTIGKLPELLCRDVTGEGLGICVRDETGVTTNNVALIDYEDGILSVSSNARLPLSLGIEEMSDRIKKSITGTGMSMEVTHFIEGFYTDPESEPARTLIEVYREETGDMDSMPYANGSGSYARIMKGFVPYGMALQSEPLQFHVEDESVSSDWLFKTAQIYAEALYRLAK</sequence>
<evidence type="ECO:0000256" key="3">
    <source>
        <dbReference type="ARBA" id="ARBA00022670"/>
    </source>
</evidence>
<evidence type="ECO:0000313" key="10">
    <source>
        <dbReference type="Proteomes" id="UP000610862"/>
    </source>
</evidence>
<dbReference type="InterPro" id="IPR002933">
    <property type="entry name" value="Peptidase_M20"/>
</dbReference>
<dbReference type="GO" id="GO:0006508">
    <property type="term" value="P:proteolysis"/>
    <property type="evidence" value="ECO:0007669"/>
    <property type="project" value="UniProtKB-KW"/>
</dbReference>
<keyword evidence="3" id="KW-0645">Protease</keyword>
<comment type="cofactor">
    <cofactor evidence="1">
        <name>Zn(2+)</name>
        <dbReference type="ChEBI" id="CHEBI:29105"/>
    </cofactor>
</comment>
<evidence type="ECO:0000256" key="4">
    <source>
        <dbReference type="ARBA" id="ARBA00022723"/>
    </source>
</evidence>
<dbReference type="Proteomes" id="UP000610862">
    <property type="component" value="Unassembled WGS sequence"/>
</dbReference>
<dbReference type="InterPro" id="IPR010964">
    <property type="entry name" value="M20A_pepV-rel"/>
</dbReference>
<comment type="caution">
    <text evidence="9">The sequence shown here is derived from an EMBL/GenBank/DDBJ whole genome shotgun (WGS) entry which is preliminary data.</text>
</comment>
<organism evidence="9 10">
    <name type="scientific">Lentihominibacter hominis</name>
    <dbReference type="NCBI Taxonomy" id="2763645"/>
    <lineage>
        <taxon>Bacteria</taxon>
        <taxon>Bacillati</taxon>
        <taxon>Bacillota</taxon>
        <taxon>Clostridia</taxon>
        <taxon>Peptostreptococcales</taxon>
        <taxon>Anaerovoracaceae</taxon>
        <taxon>Lentihominibacter</taxon>
    </lineage>
</organism>
<dbReference type="InterPro" id="IPR050072">
    <property type="entry name" value="Peptidase_M20A"/>
</dbReference>
<evidence type="ECO:0000256" key="1">
    <source>
        <dbReference type="ARBA" id="ARBA00001947"/>
    </source>
</evidence>
<evidence type="ECO:0000256" key="2">
    <source>
        <dbReference type="ARBA" id="ARBA00006247"/>
    </source>
</evidence>
<dbReference type="GO" id="GO:0008270">
    <property type="term" value="F:zinc ion binding"/>
    <property type="evidence" value="ECO:0007669"/>
    <property type="project" value="InterPro"/>
</dbReference>
<dbReference type="GO" id="GO:0008237">
    <property type="term" value="F:metallopeptidase activity"/>
    <property type="evidence" value="ECO:0007669"/>
    <property type="project" value="UniProtKB-KW"/>
</dbReference>
<dbReference type="EC" id="3.4.13.-" evidence="9"/>
<keyword evidence="5 9" id="KW-0378">Hydrolase</keyword>
<dbReference type="SUPFAM" id="SSF55031">
    <property type="entry name" value="Bacterial exopeptidase dimerisation domain"/>
    <property type="match status" value="1"/>
</dbReference>
<evidence type="ECO:0000256" key="7">
    <source>
        <dbReference type="ARBA" id="ARBA00022997"/>
    </source>
</evidence>
<dbReference type="NCBIfam" id="TIGR01887">
    <property type="entry name" value="dipeptidaselike"/>
    <property type="match status" value="1"/>
</dbReference>
<keyword evidence="7 9" id="KW-0224">Dipeptidase</keyword>
<dbReference type="PANTHER" id="PTHR43808">
    <property type="entry name" value="ACETYLORNITHINE DEACETYLASE"/>
    <property type="match status" value="1"/>
</dbReference>
<dbReference type="AlphaFoldDB" id="A0A926E8N9"/>
<evidence type="ECO:0000256" key="8">
    <source>
        <dbReference type="ARBA" id="ARBA00023049"/>
    </source>
</evidence>
<protein>
    <submittedName>
        <fullName evidence="9">Sapep family Mn(2+)-dependent dipeptidase</fullName>
        <ecNumber evidence="9">3.4.13.-</ecNumber>
    </submittedName>
</protein>
<dbReference type="EMBL" id="JACRTA010000001">
    <property type="protein sequence ID" value="MBC8567789.1"/>
    <property type="molecule type" value="Genomic_DNA"/>
</dbReference>
<dbReference type="InterPro" id="IPR036264">
    <property type="entry name" value="Bact_exopeptidase_dim_dom"/>
</dbReference>
<dbReference type="GO" id="GO:0016805">
    <property type="term" value="F:dipeptidase activity"/>
    <property type="evidence" value="ECO:0007669"/>
    <property type="project" value="UniProtKB-KW"/>
</dbReference>
<keyword evidence="6" id="KW-0862">Zinc</keyword>